<evidence type="ECO:0000256" key="4">
    <source>
        <dbReference type="ARBA" id="ARBA00023288"/>
    </source>
</evidence>
<evidence type="ECO:0000256" key="2">
    <source>
        <dbReference type="ARBA" id="ARBA00023136"/>
    </source>
</evidence>
<name>E3BII8_9VIBR</name>
<evidence type="ECO:0000256" key="1">
    <source>
        <dbReference type="ARBA" id="ARBA00022729"/>
    </source>
</evidence>
<dbReference type="STRING" id="796620.VIBC2010_09177"/>
<evidence type="ECO:0000256" key="3">
    <source>
        <dbReference type="ARBA" id="ARBA00023139"/>
    </source>
</evidence>
<keyword evidence="1" id="KW-0732">Signal</keyword>
<gene>
    <name evidence="6" type="ORF">VIBC2010_09177</name>
</gene>
<dbReference type="Pfam" id="PF09864">
    <property type="entry name" value="MliC"/>
    <property type="match status" value="1"/>
</dbReference>
<dbReference type="OrthoDB" id="7069120at2"/>
<dbReference type="InterPro" id="IPR018660">
    <property type="entry name" value="MliC"/>
</dbReference>
<dbReference type="PROSITE" id="PS51257">
    <property type="entry name" value="PROKAR_LIPOPROTEIN"/>
    <property type="match status" value="1"/>
</dbReference>
<protein>
    <submittedName>
        <fullName evidence="6">Lipoprotein, putative</fullName>
    </submittedName>
</protein>
<dbReference type="eggNOG" id="COG3895">
    <property type="taxonomic scope" value="Bacteria"/>
</dbReference>
<sequence length="114" mass="13056">MKDKYFVLVLFVAGLFACVSEDDEGRSPYLGPYYHYQCNLDKTFQLAFMPNEPDVLLRLPKRDYRLQRAEAASGEKYTLHASSTDDFEPVSLHLKGNHAFLSLGSEIYRNCITP</sequence>
<evidence type="ECO:0000259" key="5">
    <source>
        <dbReference type="Pfam" id="PF09864"/>
    </source>
</evidence>
<comment type="caution">
    <text evidence="6">The sequence shown here is derived from an EMBL/GenBank/DDBJ whole genome shotgun (WGS) entry which is preliminary data.</text>
</comment>
<accession>E3BII8</accession>
<reference evidence="6 7" key="1">
    <citation type="journal article" date="2012" name="Int. J. Syst. Evol. Microbiol.">
        <title>Vibrio caribbeanicus sp. nov., isolated from the marine sponge Scleritoderma cyanea.</title>
        <authorList>
            <person name="Hoffmann M."/>
            <person name="Monday S.R."/>
            <person name="Allard M.W."/>
            <person name="Strain E.A."/>
            <person name="Whittaker P."/>
            <person name="Naum M."/>
            <person name="McCarthy P.J."/>
            <person name="Lopez J.V."/>
            <person name="Fischer M."/>
            <person name="Brown E.W."/>
        </authorList>
    </citation>
    <scope>NUCLEOTIDE SEQUENCE [LARGE SCALE GENOMIC DNA]</scope>
    <source>
        <strain evidence="6 7">ATCC BAA-2122</strain>
    </source>
</reference>
<keyword evidence="4 6" id="KW-0449">Lipoprotein</keyword>
<dbReference type="RefSeq" id="WP_009600825.1">
    <property type="nucleotide sequence ID" value="NZ_AEIU01000063.1"/>
</dbReference>
<feature type="domain" description="C-type lysozyme inhibitor" evidence="5">
    <location>
        <begin position="36"/>
        <end position="105"/>
    </location>
</feature>
<evidence type="ECO:0000313" key="6">
    <source>
        <dbReference type="EMBL" id="EFP97196.1"/>
    </source>
</evidence>
<dbReference type="InterPro" id="IPR036328">
    <property type="entry name" value="MliC_sf"/>
</dbReference>
<keyword evidence="7" id="KW-1185">Reference proteome</keyword>
<evidence type="ECO:0000313" key="7">
    <source>
        <dbReference type="Proteomes" id="UP000002943"/>
    </source>
</evidence>
<dbReference type="Gene3D" id="2.40.128.200">
    <property type="match status" value="1"/>
</dbReference>
<dbReference type="SUPFAM" id="SSF141488">
    <property type="entry name" value="YdhA-like"/>
    <property type="match status" value="1"/>
</dbReference>
<proteinExistence type="predicted"/>
<keyword evidence="3" id="KW-0564">Palmitate</keyword>
<dbReference type="AlphaFoldDB" id="E3BII8"/>
<keyword evidence="2" id="KW-0472">Membrane</keyword>
<dbReference type="EMBL" id="AEIU01000063">
    <property type="protein sequence ID" value="EFP97196.1"/>
    <property type="molecule type" value="Genomic_DNA"/>
</dbReference>
<dbReference type="Proteomes" id="UP000002943">
    <property type="component" value="Unassembled WGS sequence"/>
</dbReference>
<organism evidence="6 7">
    <name type="scientific">Vibrio caribbeanicus ATCC BAA-2122</name>
    <dbReference type="NCBI Taxonomy" id="796620"/>
    <lineage>
        <taxon>Bacteria</taxon>
        <taxon>Pseudomonadati</taxon>
        <taxon>Pseudomonadota</taxon>
        <taxon>Gammaproteobacteria</taxon>
        <taxon>Vibrionales</taxon>
        <taxon>Vibrionaceae</taxon>
        <taxon>Vibrio</taxon>
    </lineage>
</organism>